<dbReference type="EMBL" id="CP001857">
    <property type="protein sequence ID" value="ADB57133.1"/>
    <property type="molecule type" value="Genomic_DNA"/>
</dbReference>
<gene>
    <name evidence="2" type="ordered locus">Arcpr_0057</name>
</gene>
<proteinExistence type="predicted"/>
<dbReference type="eggNOG" id="arCOG10231">
    <property type="taxonomic scope" value="Archaea"/>
</dbReference>
<keyword evidence="1" id="KW-0472">Membrane</keyword>
<dbReference type="AlphaFoldDB" id="D2RFQ8"/>
<dbReference type="KEGG" id="apo:Arcpr_0057"/>
<feature type="transmembrane region" description="Helical" evidence="1">
    <location>
        <begin position="43"/>
        <end position="62"/>
    </location>
</feature>
<reference evidence="2 3" key="1">
    <citation type="journal article" date="2010" name="Stand. Genomic Sci.">
        <title>Complete genome sequence of Archaeoglobus profundus type strain (AV18).</title>
        <authorList>
            <person name="von Jan M."/>
            <person name="Lapidus A."/>
            <person name="Del Rio T.G."/>
            <person name="Copeland A."/>
            <person name="Tice H."/>
            <person name="Cheng J.F."/>
            <person name="Lucas S."/>
            <person name="Chen F."/>
            <person name="Nolan M."/>
            <person name="Goodwin L."/>
            <person name="Han C."/>
            <person name="Pitluck S."/>
            <person name="Liolios K."/>
            <person name="Ivanova N."/>
            <person name="Mavromatis K."/>
            <person name="Ovchinnikova G."/>
            <person name="Chertkov O."/>
            <person name="Pati A."/>
            <person name="Chen A."/>
            <person name="Palaniappan K."/>
            <person name="Land M."/>
            <person name="Hauser L."/>
            <person name="Chang Y.J."/>
            <person name="Jeffries C.D."/>
            <person name="Saunders E."/>
            <person name="Brettin T."/>
            <person name="Detter J.C."/>
            <person name="Chain P."/>
            <person name="Eichinger K."/>
            <person name="Huber H."/>
            <person name="Spring S."/>
            <person name="Rohde M."/>
            <person name="Goker M."/>
            <person name="Wirth R."/>
            <person name="Woyke T."/>
            <person name="Bristow J."/>
            <person name="Eisen J.A."/>
            <person name="Markowitz V."/>
            <person name="Hugenholtz P."/>
            <person name="Kyrpides N.C."/>
            <person name="Klenk H.P."/>
        </authorList>
    </citation>
    <scope>NUCLEOTIDE SEQUENCE [LARGE SCALE GENOMIC DNA]</scope>
    <source>
        <strain evidence="3">DSM 5631 / JCM 9629 / NBRC 100127 / Av18</strain>
    </source>
</reference>
<dbReference type="PaxDb" id="572546-Arcpr_0057"/>
<feature type="transmembrane region" description="Helical" evidence="1">
    <location>
        <begin position="17"/>
        <end position="37"/>
    </location>
</feature>
<evidence type="ECO:0008006" key="4">
    <source>
        <dbReference type="Google" id="ProtNLM"/>
    </source>
</evidence>
<name>D2RFQ8_ARCPA</name>
<organism evidence="2 3">
    <name type="scientific">Archaeoglobus profundus (strain DSM 5631 / JCM 9629 / NBRC 100127 / Av18)</name>
    <dbReference type="NCBI Taxonomy" id="572546"/>
    <lineage>
        <taxon>Archaea</taxon>
        <taxon>Methanobacteriati</taxon>
        <taxon>Methanobacteriota</taxon>
        <taxon>Archaeoglobi</taxon>
        <taxon>Archaeoglobales</taxon>
        <taxon>Archaeoglobaceae</taxon>
        <taxon>Archaeoglobus</taxon>
    </lineage>
</organism>
<keyword evidence="1" id="KW-0812">Transmembrane</keyword>
<protein>
    <recommendedName>
        <fullName evidence="4">DUF5673 domain-containing protein</fullName>
    </recommendedName>
</protein>
<dbReference type="RefSeq" id="WP_012939469.1">
    <property type="nucleotide sequence ID" value="NC_013741.1"/>
</dbReference>
<dbReference type="GeneID" id="8738703"/>
<keyword evidence="3" id="KW-1185">Reference proteome</keyword>
<dbReference type="Proteomes" id="UP000001901">
    <property type="component" value="Chromosome"/>
</dbReference>
<evidence type="ECO:0000313" key="2">
    <source>
        <dbReference type="EMBL" id="ADB57133.1"/>
    </source>
</evidence>
<keyword evidence="1" id="KW-1133">Transmembrane helix</keyword>
<accession>D2RFQ8</accession>
<evidence type="ECO:0000256" key="1">
    <source>
        <dbReference type="SAM" id="Phobius"/>
    </source>
</evidence>
<dbReference type="OrthoDB" id="50408at2157"/>
<dbReference type="STRING" id="572546.Arcpr_0057"/>
<sequence length="136" mass="16208">MIWSYRAVNNRVARKKWLALGFGLIVVGLIYTIFRIIYSSKLISSLAIFTIFALMVFLYTIITLGKVRYYFIEGNEIVYKPFRTKIEDVEGYEVDRDNMVIRLKLKRPKIFAVRTLYFDKEEEFEDVLRFLKRVLG</sequence>
<dbReference type="HOGENOM" id="CLU_1880938_0_0_2"/>
<evidence type="ECO:0000313" key="3">
    <source>
        <dbReference type="Proteomes" id="UP000001901"/>
    </source>
</evidence>